<dbReference type="EMBL" id="CAJVQB010088528">
    <property type="protein sequence ID" value="CAG8847635.1"/>
    <property type="molecule type" value="Genomic_DNA"/>
</dbReference>
<proteinExistence type="predicted"/>
<name>A0ABN7X608_GIGMA</name>
<feature type="non-terminal residue" evidence="2">
    <location>
        <position position="67"/>
    </location>
</feature>
<evidence type="ECO:0000313" key="2">
    <source>
        <dbReference type="EMBL" id="CAG8847635.1"/>
    </source>
</evidence>
<dbReference type="Proteomes" id="UP000789901">
    <property type="component" value="Unassembled WGS sequence"/>
</dbReference>
<feature type="non-terminal residue" evidence="2">
    <location>
        <position position="1"/>
    </location>
</feature>
<reference evidence="2 3" key="1">
    <citation type="submission" date="2021-06" db="EMBL/GenBank/DDBJ databases">
        <authorList>
            <person name="Kallberg Y."/>
            <person name="Tangrot J."/>
            <person name="Rosling A."/>
        </authorList>
    </citation>
    <scope>NUCLEOTIDE SEQUENCE [LARGE SCALE GENOMIC DNA]</scope>
    <source>
        <strain evidence="2 3">120-4 pot B 10/14</strain>
    </source>
</reference>
<comment type="caution">
    <text evidence="2">The sequence shown here is derived from an EMBL/GenBank/DDBJ whole genome shotgun (WGS) entry which is preliminary data.</text>
</comment>
<feature type="compositionally biased region" description="Polar residues" evidence="1">
    <location>
        <begin position="1"/>
        <end position="21"/>
    </location>
</feature>
<gene>
    <name evidence="2" type="ORF">GMARGA_LOCUS38777</name>
</gene>
<feature type="region of interest" description="Disordered" evidence="1">
    <location>
        <begin position="1"/>
        <end position="67"/>
    </location>
</feature>
<feature type="compositionally biased region" description="Low complexity" evidence="1">
    <location>
        <begin position="26"/>
        <end position="38"/>
    </location>
</feature>
<protein>
    <submittedName>
        <fullName evidence="2">31136_t:CDS:1</fullName>
    </submittedName>
</protein>
<evidence type="ECO:0000313" key="3">
    <source>
        <dbReference type="Proteomes" id="UP000789901"/>
    </source>
</evidence>
<evidence type="ECO:0000256" key="1">
    <source>
        <dbReference type="SAM" id="MobiDB-lite"/>
    </source>
</evidence>
<keyword evidence="3" id="KW-1185">Reference proteome</keyword>
<organism evidence="2 3">
    <name type="scientific">Gigaspora margarita</name>
    <dbReference type="NCBI Taxonomy" id="4874"/>
    <lineage>
        <taxon>Eukaryota</taxon>
        <taxon>Fungi</taxon>
        <taxon>Fungi incertae sedis</taxon>
        <taxon>Mucoromycota</taxon>
        <taxon>Glomeromycotina</taxon>
        <taxon>Glomeromycetes</taxon>
        <taxon>Diversisporales</taxon>
        <taxon>Gigasporaceae</taxon>
        <taxon>Gigaspora</taxon>
    </lineage>
</organism>
<accession>A0ABN7X608</accession>
<sequence length="67" mass="7517">LDQMEQNKQTKSTSKNLSSCAHKSENTYSKSSSSKNTSQPVKFKTTTRTISKHQEHLNAKGGKFGYH</sequence>